<dbReference type="Gene3D" id="3.60.10.10">
    <property type="entry name" value="Endonuclease/exonuclease/phosphatase"/>
    <property type="match status" value="1"/>
</dbReference>
<dbReference type="GO" id="GO:0003824">
    <property type="term" value="F:catalytic activity"/>
    <property type="evidence" value="ECO:0007669"/>
    <property type="project" value="InterPro"/>
</dbReference>
<comment type="caution">
    <text evidence="3">The sequence shown here is derived from an EMBL/GenBank/DDBJ whole genome shotgun (WGS) entry which is preliminary data.</text>
</comment>
<dbReference type="SUPFAM" id="SSF56219">
    <property type="entry name" value="DNase I-like"/>
    <property type="match status" value="1"/>
</dbReference>
<dbReference type="InterPro" id="IPR005135">
    <property type="entry name" value="Endo/exonuclease/phosphatase"/>
</dbReference>
<organism evidence="3 4">
    <name type="scientific">Daphnia galeata</name>
    <dbReference type="NCBI Taxonomy" id="27404"/>
    <lineage>
        <taxon>Eukaryota</taxon>
        <taxon>Metazoa</taxon>
        <taxon>Ecdysozoa</taxon>
        <taxon>Arthropoda</taxon>
        <taxon>Crustacea</taxon>
        <taxon>Branchiopoda</taxon>
        <taxon>Diplostraca</taxon>
        <taxon>Cladocera</taxon>
        <taxon>Anomopoda</taxon>
        <taxon>Daphniidae</taxon>
        <taxon>Daphnia</taxon>
    </lineage>
</organism>
<sequence>MDDTSGGGAEDPPVQKVRHCLHCNKIFEFRQKNHRCCSAECNAKKAKLNKTDPTAARKRSLVSSPNSDISSNPKKGKPDLELFLHENSIQSINELSRDDLVSHLCTAVTFLHDQWNFVTPHVFETLEDSVENLTASLAAKYIRIAQLKAEIISIKVSFADTVLSLKSTESSRSPSLLFGPTYASVTRDKLDLLEVEKLLDTSNNGLIPSHVRFKNSKMFVTLENDVAVAKAADILNKKPEYHSRFNPASKPYVLYPFVALFVNVSDLYSLKKELEHRNSLLRVQIHSLRTIFTKPNTTEGHVKLFIRSKLTSTVKSGGALSVKSTDTSNSPVHPILTLAANVRGSTARPKPFAYSATTPVVANIPPGFSSFHQLSTDHAYGSAILVRDHIVKSGKLSTCHLSNSSACVALNTNNGTLRLASVYLRPSLSLPDFSSLVSTILSSVTSPHSLICVDSNAKSPVWNSASTNQRGSELERLLAEFKMSVANQPLNSLDFVPGGTAFVDITLTGDRVHLSRWLFFISSLTLRSPLPKLRRDNSNFYSQASPRFTTSGSFSAANRQRTF</sequence>
<accession>A0A8J2RQL0</accession>
<evidence type="ECO:0000313" key="4">
    <source>
        <dbReference type="Proteomes" id="UP000789390"/>
    </source>
</evidence>
<name>A0A8J2RQL0_9CRUS</name>
<dbReference type="Proteomes" id="UP000789390">
    <property type="component" value="Unassembled WGS sequence"/>
</dbReference>
<keyword evidence="4" id="KW-1185">Reference proteome</keyword>
<protein>
    <recommendedName>
        <fullName evidence="2">Endonuclease/exonuclease/phosphatase domain-containing protein</fullName>
    </recommendedName>
</protein>
<evidence type="ECO:0000259" key="2">
    <source>
        <dbReference type="Pfam" id="PF14529"/>
    </source>
</evidence>
<proteinExistence type="predicted"/>
<feature type="compositionally biased region" description="Polar residues" evidence="1">
    <location>
        <begin position="61"/>
        <end position="73"/>
    </location>
</feature>
<evidence type="ECO:0000313" key="3">
    <source>
        <dbReference type="EMBL" id="CAH0106095.1"/>
    </source>
</evidence>
<feature type="domain" description="Endonuclease/exonuclease/phosphatase" evidence="2">
    <location>
        <begin position="418"/>
        <end position="517"/>
    </location>
</feature>
<dbReference type="Pfam" id="PF14529">
    <property type="entry name" value="Exo_endo_phos_2"/>
    <property type="match status" value="1"/>
</dbReference>
<reference evidence="3" key="1">
    <citation type="submission" date="2021-11" db="EMBL/GenBank/DDBJ databases">
        <authorList>
            <person name="Schell T."/>
        </authorList>
    </citation>
    <scope>NUCLEOTIDE SEQUENCE</scope>
    <source>
        <strain evidence="3">M5</strain>
    </source>
</reference>
<dbReference type="PANTHER" id="PTHR33273:SF2">
    <property type="entry name" value="ENDONUCLEASE_EXONUCLEASE_PHOSPHATASE DOMAIN-CONTAINING PROTEIN"/>
    <property type="match status" value="1"/>
</dbReference>
<feature type="region of interest" description="Disordered" evidence="1">
    <location>
        <begin position="52"/>
        <end position="76"/>
    </location>
</feature>
<evidence type="ECO:0000256" key="1">
    <source>
        <dbReference type="SAM" id="MobiDB-lite"/>
    </source>
</evidence>
<dbReference type="InterPro" id="IPR036691">
    <property type="entry name" value="Endo/exonu/phosph_ase_sf"/>
</dbReference>
<dbReference type="AlphaFoldDB" id="A0A8J2RQL0"/>
<gene>
    <name evidence="3" type="ORF">DGAL_LOCUS9244</name>
</gene>
<dbReference type="OrthoDB" id="6780406at2759"/>
<dbReference type="EMBL" id="CAKKLH010000215">
    <property type="protein sequence ID" value="CAH0106095.1"/>
    <property type="molecule type" value="Genomic_DNA"/>
</dbReference>
<dbReference type="PANTHER" id="PTHR33273">
    <property type="entry name" value="DOMAIN-CONTAINING PROTEIN, PUTATIVE-RELATED"/>
    <property type="match status" value="1"/>
</dbReference>